<dbReference type="EMBL" id="CP016374">
    <property type="protein sequence ID" value="AQX01816.1"/>
    <property type="molecule type" value="Genomic_DNA"/>
</dbReference>
<accession>A0AAU8VG60</accession>
<dbReference type="RefSeq" id="WP_125917938.1">
    <property type="nucleotide sequence ID" value="NZ_CP016374.1"/>
</dbReference>
<proteinExistence type="predicted"/>
<protein>
    <submittedName>
        <fullName evidence="1">Uncharacterized protein</fullName>
    </submittedName>
</protein>
<dbReference type="Proteomes" id="UP000190848">
    <property type="component" value="Chromosome"/>
</dbReference>
<organism evidence="1 2">
    <name type="scientific">Elizabethkingia anophelis</name>
    <dbReference type="NCBI Taxonomy" id="1117645"/>
    <lineage>
        <taxon>Bacteria</taxon>
        <taxon>Pseudomonadati</taxon>
        <taxon>Bacteroidota</taxon>
        <taxon>Flavobacteriia</taxon>
        <taxon>Flavobacteriales</taxon>
        <taxon>Weeksellaceae</taxon>
        <taxon>Elizabethkingia</taxon>
    </lineage>
</organism>
<evidence type="ECO:0000313" key="2">
    <source>
        <dbReference type="Proteomes" id="UP000190848"/>
    </source>
</evidence>
<dbReference type="AlphaFoldDB" id="A0AAU8VG60"/>
<sequence>MTHQQILDKLASKHLVRSIDEDLARLTYYAMCFEKDYEKQFTYIFPKLMLRWNCALNADKDAVTDNYKLITILGLCIQLHKYGFADKDLTEEALKAIDKLNEAVVLSDDFFRKSDEIKKIISSVPVQLKRKPTIPESITFYREKDVISIQLDNKFYPAYIHKLTGANESPVIEFYDGVFDKVPTIQDLENLNAKGQVYNDGTERVSRFSVSGMKYLPDLANQVKLISACVDQKPSDKHLGESIGLYAVKDLFQLQNDIRNLFNVKL</sequence>
<gene>
    <name evidence="1" type="ORF">BBD32_10250</name>
</gene>
<evidence type="ECO:0000313" key="1">
    <source>
        <dbReference type="EMBL" id="AQX01816.1"/>
    </source>
</evidence>
<reference evidence="1 2" key="1">
    <citation type="submission" date="2016-07" db="EMBL/GenBank/DDBJ databases">
        <title>Revisiting the taxonomy of the Elizabethkingia Genus using Whole-Genome Sequencing, Optical Mapping, and MALDI-TOF, along with proposal of three novel Elizabethkingia species: Elizabethkingia bruuniana sp. nov., Elizabethkingia ursingii sp. nov., and Elizabethkingia occulta sp. nov.</title>
        <authorList>
            <person name="Nicholson A.C."/>
        </authorList>
    </citation>
    <scope>NUCLEOTIDE SEQUENCE [LARGE SCALE GENOMIC DNA]</scope>
    <source>
        <strain evidence="1 2">F3201</strain>
    </source>
</reference>
<name>A0AAU8VG60_9FLAO</name>